<keyword evidence="3" id="KW-1185">Reference proteome</keyword>
<keyword evidence="1" id="KW-0472">Membrane</keyword>
<comment type="caution">
    <text evidence="2">The sequence shown here is derived from an EMBL/GenBank/DDBJ whole genome shotgun (WGS) entry which is preliminary data.</text>
</comment>
<organism evidence="2 3">
    <name type="scientific">Araneus ventricosus</name>
    <name type="common">Orbweaver spider</name>
    <name type="synonym">Epeira ventricosa</name>
    <dbReference type="NCBI Taxonomy" id="182803"/>
    <lineage>
        <taxon>Eukaryota</taxon>
        <taxon>Metazoa</taxon>
        <taxon>Ecdysozoa</taxon>
        <taxon>Arthropoda</taxon>
        <taxon>Chelicerata</taxon>
        <taxon>Arachnida</taxon>
        <taxon>Araneae</taxon>
        <taxon>Araneomorphae</taxon>
        <taxon>Entelegynae</taxon>
        <taxon>Araneoidea</taxon>
        <taxon>Araneidae</taxon>
        <taxon>Araneus</taxon>
    </lineage>
</organism>
<reference evidence="2 3" key="1">
    <citation type="journal article" date="2019" name="Sci. Rep.">
        <title>Orb-weaving spider Araneus ventricosus genome elucidates the spidroin gene catalogue.</title>
        <authorList>
            <person name="Kono N."/>
            <person name="Nakamura H."/>
            <person name="Ohtoshi R."/>
            <person name="Moran D.A.P."/>
            <person name="Shinohara A."/>
            <person name="Yoshida Y."/>
            <person name="Fujiwara M."/>
            <person name="Mori M."/>
            <person name="Tomita M."/>
            <person name="Arakawa K."/>
        </authorList>
    </citation>
    <scope>NUCLEOTIDE SEQUENCE [LARGE SCALE GENOMIC DNA]</scope>
</reference>
<keyword evidence="1" id="KW-0812">Transmembrane</keyword>
<dbReference type="EMBL" id="BGPR01012001">
    <property type="protein sequence ID" value="GBN54030.1"/>
    <property type="molecule type" value="Genomic_DNA"/>
</dbReference>
<evidence type="ECO:0000313" key="3">
    <source>
        <dbReference type="Proteomes" id="UP000499080"/>
    </source>
</evidence>
<evidence type="ECO:0000256" key="1">
    <source>
        <dbReference type="SAM" id="Phobius"/>
    </source>
</evidence>
<keyword evidence="1" id="KW-1133">Transmembrane helix</keyword>
<feature type="transmembrane region" description="Helical" evidence="1">
    <location>
        <begin position="32"/>
        <end position="53"/>
    </location>
</feature>
<gene>
    <name evidence="2" type="ORF">AVEN_108662_1</name>
</gene>
<dbReference type="Proteomes" id="UP000499080">
    <property type="component" value="Unassembled WGS sequence"/>
</dbReference>
<dbReference type="AlphaFoldDB" id="A0A4Y2PTY2"/>
<accession>A0A4Y2PTY2</accession>
<sequence>MEALNLFTGVWRRKPAALKDSEYSDYVIPVELLYGLVASLLLFFLTTVCYFHFKSSSNPITDETMDPLLPIVLEDEELERMDGEPPED</sequence>
<protein>
    <submittedName>
        <fullName evidence="2">Uncharacterized protein</fullName>
    </submittedName>
</protein>
<name>A0A4Y2PTY2_ARAVE</name>
<evidence type="ECO:0000313" key="2">
    <source>
        <dbReference type="EMBL" id="GBN54030.1"/>
    </source>
</evidence>
<proteinExistence type="predicted"/>